<sequence length="284" mass="30571">MLEIEVLSRPASTQDEGAGPLPGRPTPSDGEERRHERRITIRDDPSHGPSEHSGREPAGGTPVVGAHLGRRLPDDLRRSRPGVALVARATSATPSAVHKGLATDSRRRTTFPSPPPLGCAGRLSFLRAAGDRPCSRGGGSSGGRRVAASGVEWRIPRVAAALHTDAVRRGGTSPSRHPDALRNSRQPPHRRPRGRTRAGRRVGSGALGEPAVRRAVIWAITETLVFLLPCRRSGRPCAGRPPAAPPTGGNSAVRVRVSPFWRVPTARSSRIRPYVWHRTWGRAR</sequence>
<feature type="region of interest" description="Disordered" evidence="1">
    <location>
        <begin position="162"/>
        <end position="204"/>
    </location>
</feature>
<protein>
    <submittedName>
        <fullName evidence="2">Uncharacterized protein</fullName>
    </submittedName>
</protein>
<keyword evidence="3" id="KW-1185">Reference proteome</keyword>
<gene>
    <name evidence="2" type="ORF">UA74_22590</name>
</gene>
<organism evidence="2 3">
    <name type="scientific">Actinoalloteichus fjordicus</name>
    <dbReference type="NCBI Taxonomy" id="1612552"/>
    <lineage>
        <taxon>Bacteria</taxon>
        <taxon>Bacillati</taxon>
        <taxon>Actinomycetota</taxon>
        <taxon>Actinomycetes</taxon>
        <taxon>Pseudonocardiales</taxon>
        <taxon>Pseudonocardiaceae</taxon>
        <taxon>Actinoalloteichus</taxon>
    </lineage>
</organism>
<feature type="compositionally biased region" description="Basic and acidic residues" evidence="1">
    <location>
        <begin position="30"/>
        <end position="55"/>
    </location>
</feature>
<evidence type="ECO:0000313" key="2">
    <source>
        <dbReference type="EMBL" id="APU16536.1"/>
    </source>
</evidence>
<reference evidence="3" key="1">
    <citation type="submission" date="2016-06" db="EMBL/GenBank/DDBJ databases">
        <title>Complete genome sequence of Actinoalloteichus fjordicus DSM 46855 (=ADI127-17), type strain of the new species Actinoalloteichus fjordicus.</title>
        <authorList>
            <person name="Ruckert C."/>
            <person name="Nouioui I."/>
            <person name="Willmese J."/>
            <person name="van Wezel G."/>
            <person name="Klenk H.-P."/>
            <person name="Kalinowski J."/>
            <person name="Zotchev S.B."/>
        </authorList>
    </citation>
    <scope>NUCLEOTIDE SEQUENCE [LARGE SCALE GENOMIC DNA]</scope>
    <source>
        <strain evidence="3">ADI127-7</strain>
    </source>
</reference>
<name>A0AAC9PU36_9PSEU</name>
<evidence type="ECO:0000256" key="1">
    <source>
        <dbReference type="SAM" id="MobiDB-lite"/>
    </source>
</evidence>
<dbReference type="AlphaFoldDB" id="A0AAC9PU36"/>
<evidence type="ECO:0000313" key="3">
    <source>
        <dbReference type="Proteomes" id="UP000185511"/>
    </source>
</evidence>
<dbReference type="EMBL" id="CP016076">
    <property type="protein sequence ID" value="APU16536.1"/>
    <property type="molecule type" value="Genomic_DNA"/>
</dbReference>
<feature type="compositionally biased region" description="Basic residues" evidence="1">
    <location>
        <begin position="187"/>
        <end position="200"/>
    </location>
</feature>
<feature type="region of interest" description="Disordered" evidence="1">
    <location>
        <begin position="89"/>
        <end position="118"/>
    </location>
</feature>
<feature type="region of interest" description="Disordered" evidence="1">
    <location>
        <begin position="1"/>
        <end position="77"/>
    </location>
</feature>
<dbReference type="Proteomes" id="UP000185511">
    <property type="component" value="Chromosome"/>
</dbReference>
<dbReference type="KEGG" id="acad:UA74_22590"/>
<proteinExistence type="predicted"/>
<accession>A0AAC9PU36</accession>